<dbReference type="GO" id="GO:0016491">
    <property type="term" value="F:oxidoreductase activity"/>
    <property type="evidence" value="ECO:0007669"/>
    <property type="project" value="UniProtKB-KW"/>
</dbReference>
<comment type="similarity">
    <text evidence="1">Belongs to the short-chain dehydrogenases/reductases (SDR) family.</text>
</comment>
<dbReference type="CDD" id="cd05233">
    <property type="entry name" value="SDR_c"/>
    <property type="match status" value="1"/>
</dbReference>
<sequence length="249" mass="26207">MNDTPQRILILGAASAIAEAAARLWAGQGARFALVARDAERLEAIAANLKALGAAETHIFVCDCAAVDARKQFEQMVAALGGLDVALLAYGTLGEQKALETDPKAVADLIATNFSSAVAWCLEIAALLERQRSGVLLVIGSVAGDRGRRSNFIYGACKGGLARLVEGIAHKLAPLGARAVVIKPGFVDTPMTAAFEKKGLLWAKPEAVAVAIVKASETGGPVVYAPAFWRLIMLAIRHLPVIIFNKLNI</sequence>
<gene>
    <name evidence="3" type="ORF">B1812_01310</name>
</gene>
<dbReference type="Proteomes" id="UP000193978">
    <property type="component" value="Chromosome"/>
</dbReference>
<dbReference type="PROSITE" id="PS00061">
    <property type="entry name" value="ADH_SHORT"/>
    <property type="match status" value="1"/>
</dbReference>
<keyword evidence="2" id="KW-0560">Oxidoreductase</keyword>
<organism evidence="3 4">
    <name type="scientific">Methylocystis bryophila</name>
    <dbReference type="NCBI Taxonomy" id="655015"/>
    <lineage>
        <taxon>Bacteria</taxon>
        <taxon>Pseudomonadati</taxon>
        <taxon>Pseudomonadota</taxon>
        <taxon>Alphaproteobacteria</taxon>
        <taxon>Hyphomicrobiales</taxon>
        <taxon>Methylocystaceae</taxon>
        <taxon>Methylocystis</taxon>
    </lineage>
</organism>
<dbReference type="PRINTS" id="PR00081">
    <property type="entry name" value="GDHRDH"/>
</dbReference>
<keyword evidence="4" id="KW-1185">Reference proteome</keyword>
<dbReference type="InterPro" id="IPR020904">
    <property type="entry name" value="Sc_DH/Rdtase_CS"/>
</dbReference>
<dbReference type="AlphaFoldDB" id="A0A1W6MQW1"/>
<dbReference type="STRING" id="655015.B1812_01310"/>
<dbReference type="Gene3D" id="3.40.50.720">
    <property type="entry name" value="NAD(P)-binding Rossmann-like Domain"/>
    <property type="match status" value="1"/>
</dbReference>
<accession>A0A1W6MQW1</accession>
<dbReference type="KEGG" id="mbry:B1812_01310"/>
<dbReference type="EMBL" id="CP019948">
    <property type="protein sequence ID" value="ARN79936.1"/>
    <property type="molecule type" value="Genomic_DNA"/>
</dbReference>
<reference evidence="3 4" key="1">
    <citation type="submission" date="2017-02" db="EMBL/GenBank/DDBJ databases">
        <authorList>
            <person name="Peterson S.W."/>
        </authorList>
    </citation>
    <scope>NUCLEOTIDE SEQUENCE [LARGE SCALE GENOMIC DNA]</scope>
    <source>
        <strain evidence="3 4">S285</strain>
    </source>
</reference>
<evidence type="ECO:0000313" key="4">
    <source>
        <dbReference type="Proteomes" id="UP000193978"/>
    </source>
</evidence>
<evidence type="ECO:0000256" key="1">
    <source>
        <dbReference type="ARBA" id="ARBA00006484"/>
    </source>
</evidence>
<dbReference type="PANTHER" id="PTHR43669:SF6">
    <property type="entry name" value="DECAPRENYLPHOSPHORYL-2-KETO-BETA-D-ERYTHRO-PENTOSE REDUCTASE"/>
    <property type="match status" value="1"/>
</dbReference>
<dbReference type="PANTHER" id="PTHR43669">
    <property type="entry name" value="5-KETO-D-GLUCONATE 5-REDUCTASE"/>
    <property type="match status" value="1"/>
</dbReference>
<dbReference type="Pfam" id="PF00106">
    <property type="entry name" value="adh_short"/>
    <property type="match status" value="1"/>
</dbReference>
<dbReference type="SUPFAM" id="SSF51735">
    <property type="entry name" value="NAD(P)-binding Rossmann-fold domains"/>
    <property type="match status" value="1"/>
</dbReference>
<dbReference type="OrthoDB" id="335726at2"/>
<name>A0A1W6MQW1_9HYPH</name>
<dbReference type="RefSeq" id="WP_085769986.1">
    <property type="nucleotide sequence ID" value="NZ_AP027149.1"/>
</dbReference>
<dbReference type="InterPro" id="IPR036291">
    <property type="entry name" value="NAD(P)-bd_dom_sf"/>
</dbReference>
<evidence type="ECO:0000256" key="2">
    <source>
        <dbReference type="ARBA" id="ARBA00023002"/>
    </source>
</evidence>
<protein>
    <submittedName>
        <fullName evidence="3">Acetoacetyl-CoA reductase</fullName>
    </submittedName>
</protein>
<dbReference type="InterPro" id="IPR002347">
    <property type="entry name" value="SDR_fam"/>
</dbReference>
<proteinExistence type="inferred from homology"/>
<evidence type="ECO:0000313" key="3">
    <source>
        <dbReference type="EMBL" id="ARN79936.1"/>
    </source>
</evidence>